<dbReference type="InterPro" id="IPR005311">
    <property type="entry name" value="PBP_dimer"/>
</dbReference>
<dbReference type="Pfam" id="PF00905">
    <property type="entry name" value="Transpeptidase"/>
    <property type="match status" value="1"/>
</dbReference>
<evidence type="ECO:0000256" key="15">
    <source>
        <dbReference type="SAM" id="MobiDB-lite"/>
    </source>
</evidence>
<comment type="caution">
    <text evidence="18">The sequence shown here is derived from an EMBL/GenBank/DDBJ whole genome shotgun (WGS) entry which is preliminary data.</text>
</comment>
<reference evidence="19 20" key="1">
    <citation type="journal article" date="2015" name="Genome Announc.">
        <title>Expanding the biotechnology potential of lactobacilli through comparative genomics of 213 strains and associated genera.</title>
        <authorList>
            <person name="Sun Z."/>
            <person name="Harris H.M."/>
            <person name="McCann A."/>
            <person name="Guo C."/>
            <person name="Argimon S."/>
            <person name="Zhang W."/>
            <person name="Yang X."/>
            <person name="Jeffery I.B."/>
            <person name="Cooney J.C."/>
            <person name="Kagawa T.F."/>
            <person name="Liu W."/>
            <person name="Song Y."/>
            <person name="Salvetti E."/>
            <person name="Wrobel A."/>
            <person name="Rasinkangas P."/>
            <person name="Parkhill J."/>
            <person name="Rea M.C."/>
            <person name="O'Sullivan O."/>
            <person name="Ritari J."/>
            <person name="Douillard F.P."/>
            <person name="Paul Ross R."/>
            <person name="Yang R."/>
            <person name="Briner A.E."/>
            <person name="Felis G.E."/>
            <person name="de Vos W.M."/>
            <person name="Barrangou R."/>
            <person name="Klaenhammer T.R."/>
            <person name="Caufield P.W."/>
            <person name="Cui Y."/>
            <person name="Zhang H."/>
            <person name="O'Toole P.W."/>
        </authorList>
    </citation>
    <scope>NUCLEOTIDE SEQUENCE [LARGE SCALE GENOMIC DNA]</scope>
    <source>
        <strain evidence="17 20">ATCC BAA-66</strain>
        <strain evidence="18 19">DSM 13344</strain>
    </source>
</reference>
<dbReference type="FunFam" id="3.40.710.10:FF:000095">
    <property type="entry name" value="Penicillin-binding protein 2x"/>
    <property type="match status" value="1"/>
</dbReference>
<keyword evidence="19" id="KW-1185">Reference proteome</keyword>
<feature type="region of interest" description="Disordered" evidence="15">
    <location>
        <begin position="591"/>
        <end position="622"/>
    </location>
</feature>
<keyword evidence="8" id="KW-0573">Peptidoglycan synthesis</keyword>
<dbReference type="Proteomes" id="UP000051751">
    <property type="component" value="Unassembled WGS sequence"/>
</dbReference>
<keyword evidence="4" id="KW-0132">Cell division</keyword>
<accession>A0A0R2G0N9</accession>
<comment type="subcellular location">
    <subcellularLocation>
        <location evidence="1">Cell membrane</location>
        <topology evidence="1">Single-pass membrane protein</topology>
    </subcellularLocation>
</comment>
<keyword evidence="9" id="KW-1133">Transmembrane helix</keyword>
<dbReference type="EMBL" id="JQAZ01000001">
    <property type="protein sequence ID" value="KRN34112.1"/>
    <property type="molecule type" value="Genomic_DNA"/>
</dbReference>
<dbReference type="Gene3D" id="3.90.1310.10">
    <property type="entry name" value="Penicillin-binding protein 2a (Domain 2)"/>
    <property type="match status" value="1"/>
</dbReference>
<feature type="domain" description="PASTA" evidence="16">
    <location>
        <begin position="605"/>
        <end position="665"/>
    </location>
</feature>
<dbReference type="GO" id="GO:0009252">
    <property type="term" value="P:peptidoglycan biosynthetic process"/>
    <property type="evidence" value="ECO:0007669"/>
    <property type="project" value="UniProtKB-KW"/>
</dbReference>
<dbReference type="GO" id="GO:0008658">
    <property type="term" value="F:penicillin binding"/>
    <property type="evidence" value="ECO:0007669"/>
    <property type="project" value="InterPro"/>
</dbReference>
<evidence type="ECO:0000256" key="11">
    <source>
        <dbReference type="ARBA" id="ARBA00023251"/>
    </source>
</evidence>
<feature type="compositionally biased region" description="Polar residues" evidence="15">
    <location>
        <begin position="606"/>
        <end position="622"/>
    </location>
</feature>
<dbReference type="EMBL" id="JQAT01000001">
    <property type="protein sequence ID" value="KRN29359.1"/>
    <property type="molecule type" value="Genomic_DNA"/>
</dbReference>
<dbReference type="SUPFAM" id="SSF56601">
    <property type="entry name" value="beta-lactamase/transpeptidase-like"/>
    <property type="match status" value="1"/>
</dbReference>
<evidence type="ECO:0000256" key="12">
    <source>
        <dbReference type="ARBA" id="ARBA00023306"/>
    </source>
</evidence>
<dbReference type="Gene3D" id="2.20.70.70">
    <property type="match status" value="1"/>
</dbReference>
<evidence type="ECO:0000313" key="19">
    <source>
        <dbReference type="Proteomes" id="UP000051645"/>
    </source>
</evidence>
<dbReference type="InterPro" id="IPR050515">
    <property type="entry name" value="Beta-lactam/transpept"/>
</dbReference>
<dbReference type="GO" id="GO:0051301">
    <property type="term" value="P:cell division"/>
    <property type="evidence" value="ECO:0007669"/>
    <property type="project" value="UniProtKB-KW"/>
</dbReference>
<keyword evidence="7" id="KW-0133">Cell shape</keyword>
<evidence type="ECO:0000256" key="10">
    <source>
        <dbReference type="ARBA" id="ARBA00023136"/>
    </source>
</evidence>
<sequence>MKQPRKKRMMKSKNAHSNRQRTGIAVLAVMVAVFLVFVFRFSYLVVGGSADHVNLTERSKQKYTDDSTILARRGTIYDAIGNPIAEDANAYSIYAVIDKDYVSTTNKPLYVTNKKKVARVLSQYLSLSQKKILAYLNPKNKNAFQVEFGSAGQNLTLDIKNAITAHHLKGIYFTNTPSRLYPNGIFASHLIGQVSSSTKSSGKLVGTMGLEKQYNTVLAGKNGYKKSQVDSYGYKLDNRPSKTVKAKDGSNIYLTIDSRLQSYLESLMSKVNRKYQPASMNAILIDPKTGKILAATQRPTFNAQTQAGLGTVWRDTLVEDAYEPGSVMKVFSLSAAINSGKYHPNDYYQSGSVEIDGTKVNDWDTAGWGTIPISQAFTRSSNVGFVKIEQGMGKATWKEYLKKFGFLKKTNIGLPGEVSGSIQYKQPLDQALTAFGQGVDVSAMQMVQGLTAIGNGGKMMKPQIVSKIVNPNTGKTTTYKPQEVSQPITKKTASKVLSAMEDVVYKSYGTGSVYKIPGYKVAVKTGTAQIANPKGGYLTGDSNYIFSVAGMAPAKNPKYILYITMKQPGNMSEAAEKILSEVFNPMMKRALSSSDDSDATTDSTSEPITSMPSVTGKSVTSVQTTMQKQDLTTTTIGTGNRVVQQLPRAGEQLTSSSHIYLLTNGAMTMPDMKGWSKADVRELGTLTGVKFKFSGSGTVAKQSLAPKSVLNSKETITVTLKE</sequence>
<dbReference type="InterPro" id="IPR001460">
    <property type="entry name" value="PCN-bd_Tpept"/>
</dbReference>
<dbReference type="PANTHER" id="PTHR30627">
    <property type="entry name" value="PEPTIDOGLYCAN D,D-TRANSPEPTIDASE"/>
    <property type="match status" value="1"/>
</dbReference>
<dbReference type="GO" id="GO:0005886">
    <property type="term" value="C:plasma membrane"/>
    <property type="evidence" value="ECO:0007669"/>
    <property type="project" value="UniProtKB-SubCell"/>
</dbReference>
<dbReference type="Gene3D" id="3.30.70.2110">
    <property type="match status" value="1"/>
</dbReference>
<dbReference type="AlphaFoldDB" id="A0A0R2G0N9"/>
<gene>
    <name evidence="17" type="ORF">IV38_GL000243</name>
    <name evidence="18" type="ORF">IV40_GL000426</name>
</gene>
<dbReference type="GO" id="GO:0046677">
    <property type="term" value="P:response to antibiotic"/>
    <property type="evidence" value="ECO:0007669"/>
    <property type="project" value="UniProtKB-KW"/>
</dbReference>
<dbReference type="CDD" id="cd06575">
    <property type="entry name" value="PASTA_Pbp2x-like_2"/>
    <property type="match status" value="1"/>
</dbReference>
<dbReference type="OrthoDB" id="9804124at2"/>
<dbReference type="Proteomes" id="UP000051645">
    <property type="component" value="Unassembled WGS sequence"/>
</dbReference>
<keyword evidence="10" id="KW-0472">Membrane</keyword>
<organism evidence="18 19">
    <name type="scientific">Lactobacillus selangorensis</name>
    <dbReference type="NCBI Taxonomy" id="81857"/>
    <lineage>
        <taxon>Bacteria</taxon>
        <taxon>Bacillati</taxon>
        <taxon>Bacillota</taxon>
        <taxon>Bacilli</taxon>
        <taxon>Lactobacillales</taxon>
        <taxon>Lactobacillaceae</taxon>
        <taxon>Lactobacillus</taxon>
    </lineage>
</organism>
<evidence type="ECO:0000256" key="7">
    <source>
        <dbReference type="ARBA" id="ARBA00022960"/>
    </source>
</evidence>
<dbReference type="Pfam" id="PF03793">
    <property type="entry name" value="PASTA"/>
    <property type="match status" value="2"/>
</dbReference>
<comment type="similarity">
    <text evidence="2">Belongs to the transpeptidase family.</text>
</comment>
<dbReference type="STRING" id="81857.IV38_GL000243"/>
<dbReference type="GO" id="GO:0071555">
    <property type="term" value="P:cell wall organization"/>
    <property type="evidence" value="ECO:0007669"/>
    <property type="project" value="UniProtKB-KW"/>
</dbReference>
<feature type="domain" description="PASTA" evidence="16">
    <location>
        <begin position="666"/>
        <end position="722"/>
    </location>
</feature>
<keyword evidence="3" id="KW-1003">Cell membrane</keyword>
<dbReference type="PROSITE" id="PS51178">
    <property type="entry name" value="PASTA"/>
    <property type="match status" value="2"/>
</dbReference>
<dbReference type="PATRIC" id="fig|81857.3.peg.249"/>
<keyword evidence="12" id="KW-0131">Cell cycle</keyword>
<dbReference type="InterPro" id="IPR012338">
    <property type="entry name" value="Beta-lactam/transpept-like"/>
</dbReference>
<keyword evidence="11" id="KW-0046">Antibiotic resistance</keyword>
<evidence type="ECO:0000256" key="4">
    <source>
        <dbReference type="ARBA" id="ARBA00022618"/>
    </source>
</evidence>
<evidence type="ECO:0000259" key="16">
    <source>
        <dbReference type="PROSITE" id="PS51178"/>
    </source>
</evidence>
<evidence type="ECO:0000313" key="20">
    <source>
        <dbReference type="Proteomes" id="UP000051751"/>
    </source>
</evidence>
<evidence type="ECO:0000313" key="18">
    <source>
        <dbReference type="EMBL" id="KRN34112.1"/>
    </source>
</evidence>
<evidence type="ECO:0000256" key="3">
    <source>
        <dbReference type="ARBA" id="ARBA00022475"/>
    </source>
</evidence>
<evidence type="ECO:0000256" key="14">
    <source>
        <dbReference type="ARBA" id="ARBA00055980"/>
    </source>
</evidence>
<evidence type="ECO:0000256" key="2">
    <source>
        <dbReference type="ARBA" id="ARBA00007171"/>
    </source>
</evidence>
<dbReference type="SUPFAM" id="SSF54184">
    <property type="entry name" value="Penicillin-binding protein 2x (pbp-2x), c-terminal domain"/>
    <property type="match status" value="2"/>
</dbReference>
<evidence type="ECO:0000256" key="5">
    <source>
        <dbReference type="ARBA" id="ARBA00022692"/>
    </source>
</evidence>
<evidence type="ECO:0000256" key="8">
    <source>
        <dbReference type="ARBA" id="ARBA00022984"/>
    </source>
</evidence>
<dbReference type="SMART" id="SM00740">
    <property type="entry name" value="PASTA"/>
    <property type="match status" value="2"/>
</dbReference>
<keyword evidence="13" id="KW-0961">Cell wall biogenesis/degradation</keyword>
<proteinExistence type="inferred from homology"/>
<dbReference type="PANTHER" id="PTHR30627:SF26">
    <property type="entry name" value="PENICILLIN-BINDING PROTEIN 2B"/>
    <property type="match status" value="1"/>
</dbReference>
<dbReference type="InterPro" id="IPR036138">
    <property type="entry name" value="PBP_dimer_sf"/>
</dbReference>
<evidence type="ECO:0000256" key="6">
    <source>
        <dbReference type="ARBA" id="ARBA00022737"/>
    </source>
</evidence>
<evidence type="ECO:0000256" key="13">
    <source>
        <dbReference type="ARBA" id="ARBA00023316"/>
    </source>
</evidence>
<comment type="function">
    <text evidence="14">A transpeptidase that forms peptide cross-links between adjacent glycan strands in cell wall peptidoglycan (PG). Part of the divisome machinery that synthesizes the septal cross wall. Beta-lactams inactivate the PBPs by acylating an essential serine residue in the active site of these proteins.</text>
</comment>
<dbReference type="GO" id="GO:0008360">
    <property type="term" value="P:regulation of cell shape"/>
    <property type="evidence" value="ECO:0007669"/>
    <property type="project" value="UniProtKB-KW"/>
</dbReference>
<dbReference type="Gene3D" id="3.40.710.10">
    <property type="entry name" value="DD-peptidase/beta-lactamase superfamily"/>
    <property type="match status" value="1"/>
</dbReference>
<name>A0A0R2G0N9_9LACO</name>
<keyword evidence="6" id="KW-0677">Repeat</keyword>
<keyword evidence="5" id="KW-0812">Transmembrane</keyword>
<protein>
    <submittedName>
        <fullName evidence="18">Bifunctional dimerization transpeptidase</fullName>
    </submittedName>
</protein>
<dbReference type="SUPFAM" id="SSF56519">
    <property type="entry name" value="Penicillin binding protein dimerisation domain"/>
    <property type="match status" value="1"/>
</dbReference>
<dbReference type="InterPro" id="IPR005543">
    <property type="entry name" value="PASTA_dom"/>
</dbReference>
<dbReference type="Pfam" id="PF03717">
    <property type="entry name" value="PBP_dimer"/>
    <property type="match status" value="1"/>
</dbReference>
<evidence type="ECO:0000256" key="9">
    <source>
        <dbReference type="ARBA" id="ARBA00022989"/>
    </source>
</evidence>
<dbReference type="CDD" id="cd06576">
    <property type="entry name" value="PASTA_Pbp2x-like_1"/>
    <property type="match status" value="1"/>
</dbReference>
<evidence type="ECO:0000313" key="17">
    <source>
        <dbReference type="EMBL" id="KRN29359.1"/>
    </source>
</evidence>
<evidence type="ECO:0000256" key="1">
    <source>
        <dbReference type="ARBA" id="ARBA00004162"/>
    </source>
</evidence>